<dbReference type="PROSITE" id="PS50966">
    <property type="entry name" value="ZF_SWIM"/>
    <property type="match status" value="1"/>
</dbReference>
<evidence type="ECO:0000256" key="2">
    <source>
        <dbReference type="SAM" id="MobiDB-lite"/>
    </source>
</evidence>
<evidence type="ECO:0000259" key="3">
    <source>
        <dbReference type="PROSITE" id="PS50966"/>
    </source>
</evidence>
<keyword evidence="1" id="KW-0479">Metal-binding</keyword>
<dbReference type="Pfam" id="PF10551">
    <property type="entry name" value="MULE"/>
    <property type="match status" value="2"/>
</dbReference>
<organism evidence="4 5">
    <name type="scientific">Paspalum notatum var. saurae</name>
    <dbReference type="NCBI Taxonomy" id="547442"/>
    <lineage>
        <taxon>Eukaryota</taxon>
        <taxon>Viridiplantae</taxon>
        <taxon>Streptophyta</taxon>
        <taxon>Embryophyta</taxon>
        <taxon>Tracheophyta</taxon>
        <taxon>Spermatophyta</taxon>
        <taxon>Magnoliopsida</taxon>
        <taxon>Liliopsida</taxon>
        <taxon>Poales</taxon>
        <taxon>Poaceae</taxon>
        <taxon>PACMAD clade</taxon>
        <taxon>Panicoideae</taxon>
        <taxon>Andropogonodae</taxon>
        <taxon>Paspaleae</taxon>
        <taxon>Paspalinae</taxon>
        <taxon>Paspalum</taxon>
    </lineage>
</organism>
<keyword evidence="1" id="KW-0863">Zinc-finger</keyword>
<dbReference type="InterPro" id="IPR031052">
    <property type="entry name" value="FHY3/FAR1"/>
</dbReference>
<gene>
    <name evidence="4" type="ORF">U9M48_011900</name>
</gene>
<dbReference type="PANTHER" id="PTHR31669">
    <property type="entry name" value="PROTEIN FAR1-RELATED SEQUENCE 10-RELATED"/>
    <property type="match status" value="1"/>
</dbReference>
<accession>A0AAQ3SWF9</accession>
<reference evidence="4 5" key="1">
    <citation type="submission" date="2024-02" db="EMBL/GenBank/DDBJ databases">
        <title>High-quality chromosome-scale genome assembly of Pensacola bahiagrass (Paspalum notatum Flugge var. saurae).</title>
        <authorList>
            <person name="Vega J.M."/>
            <person name="Podio M."/>
            <person name="Orjuela J."/>
            <person name="Siena L.A."/>
            <person name="Pessino S.C."/>
            <person name="Combes M.C."/>
            <person name="Mariac C."/>
            <person name="Albertini E."/>
            <person name="Pupilli F."/>
            <person name="Ortiz J.P.A."/>
            <person name="Leblanc O."/>
        </authorList>
    </citation>
    <scope>NUCLEOTIDE SEQUENCE [LARGE SCALE GENOMIC DNA]</scope>
    <source>
        <strain evidence="4">R1</strain>
        <tissue evidence="4">Leaf</tissue>
    </source>
</reference>
<evidence type="ECO:0000313" key="4">
    <source>
        <dbReference type="EMBL" id="WVZ62115.1"/>
    </source>
</evidence>
<dbReference type="Pfam" id="PF03101">
    <property type="entry name" value="FAR1"/>
    <property type="match status" value="2"/>
</dbReference>
<dbReference type="InterPro" id="IPR018289">
    <property type="entry name" value="MULE_transposase_dom"/>
</dbReference>
<proteinExistence type="predicted"/>
<feature type="domain" description="SWIM-type" evidence="3">
    <location>
        <begin position="618"/>
        <end position="654"/>
    </location>
</feature>
<evidence type="ECO:0000256" key="1">
    <source>
        <dbReference type="PROSITE-ProRule" id="PRU00325"/>
    </source>
</evidence>
<dbReference type="EMBL" id="CP144747">
    <property type="protein sequence ID" value="WVZ62115.1"/>
    <property type="molecule type" value="Genomic_DNA"/>
</dbReference>
<keyword evidence="5" id="KW-1185">Reference proteome</keyword>
<dbReference type="GO" id="GO:0006355">
    <property type="term" value="P:regulation of DNA-templated transcription"/>
    <property type="evidence" value="ECO:0007669"/>
    <property type="project" value="InterPro"/>
</dbReference>
<feature type="region of interest" description="Disordered" evidence="2">
    <location>
        <begin position="736"/>
        <end position="779"/>
    </location>
</feature>
<protein>
    <recommendedName>
        <fullName evidence="3">SWIM-type domain-containing protein</fullName>
    </recommendedName>
</protein>
<feature type="compositionally biased region" description="Basic residues" evidence="2">
    <location>
        <begin position="818"/>
        <end position="829"/>
    </location>
</feature>
<evidence type="ECO:0000313" key="5">
    <source>
        <dbReference type="Proteomes" id="UP001341281"/>
    </source>
</evidence>
<sequence>MPAAKAPPDYYPRTGGGAAGAEAVRGGGAGTEVAQDEGPASGGTERGGAVGGATHACGWVRRNRFGSIPDERMPMPGRVSAFEQTLRNYAEKKTGVVIDPVVGTSFDSHAEAYDFYNLYSWEVGFGIRWGRSKKNTAKSTTRQDIVCCCEGKSNGSSQRTGCKATIRLHRSNDNGWLIGEFLGDHNHPLTGTCSEKSDWISHKHLDPYTKDLVLHLRYNNMDLSKINSIIAAFFGAMECVLFNKRALKSLCERISKENPDDDGCKVLELFHSFRRDDPSFVYSVQADNESRIKTLLWTNGCSRMQYSRFGDAITFDTTYRTSFCDMQSGLFVGTNNHYQSVILGGVLMRYETEESFKWVFKEFVTLMGGKAPSTILTVQCCYSHNFLTDTNCVAVINADQCLDMDMAIQEVLPGTTHKWCKLHVLRRQDEWLGPIYSKNIGLEDDFHKIIDAMLLTVVEFESAWQHLLDKYSLYGDAILSQIYDSRHRWAKPYFKERFCGKQTSMQKSEGMNHVLKGYVLPDSSIYTFVQQYKQLQCDLESKETFEENRSNENSRVLSKGVPIEEHAAKVYTRAMFEKFSEVVFESGSYVVGEKEKGKSYLARHIRSDLRESWSQVEFEVSIRDEDGAVICECGLGAHMGMPCCHAVKVMMHLGMQEIPPGNIVKRWTRNAKDISPDDPTGLPKDMTPGMPQAHRYSALYDAAMELVDLGASTDEAFSIAAAALAQAKQKLLESGNVKDGAGSAEQPRRSAATPLDSEAQDVPALTTEDSSPAAGSLRLGKKGLGRKRKLLISRSLADKTKGLKFRPSTFQSPTSQRLRSRAQTHAPRGRVGKRRFLWNVTPFERNVRFSWKGKAAGLRRKWRAAGACACASGGTCAATPLSSPVVSGSGWPAGLMIDPYAQCISRRRVERHRRGRGVVAGGTTRAAEPGGVRIGGSGDAGAAGGGPPGYGGGFGDFSPRAPCVLNLDFVLVCSSCVLFHLAREPNRGGVSAYEQSLMNYVDGESDVAINPAVGMCFNTHAEAYEFYNLHSWELGFGIRCNKNEDKNAVMQEIVCCCEGKPELSNTASMQTDCKAMIRITRSDGNGWYIQEFRGDRNHPLSGMCSEKLIWPSHELLKPYAKILVCRLRDDNVDIHKKRYIVYTYFKVMETDMFEKKDLNSSRRDDPSFMFRIELDDIDQFNTVLWTNGRSRMHYAHFGDAITFDTTYMTDLYGIPFGLFVGVNNHHQSIILGGALMRRKTVENFKWLFREFITLAKLQVLFSQMEMAIQEELPETAHRWCKMHLLSEENEFLGSICSKKSGFKDDFFRITDSMLTEKEFESAWQHLLDKHNLHDNEFLSQIYAFRHKWAKPYFKGIFCAKQTSTQRSESANHLFKGSGLLNRSINMFVQYYNELQSDIEAKKI</sequence>
<feature type="region of interest" description="Disordered" evidence="2">
    <location>
        <begin position="1"/>
        <end position="53"/>
    </location>
</feature>
<dbReference type="InterPro" id="IPR007527">
    <property type="entry name" value="Znf_SWIM"/>
</dbReference>
<feature type="compositionally biased region" description="Polar residues" evidence="2">
    <location>
        <begin position="808"/>
        <end position="817"/>
    </location>
</feature>
<keyword evidence="1" id="KW-0862">Zinc</keyword>
<dbReference type="GO" id="GO:0008270">
    <property type="term" value="F:zinc ion binding"/>
    <property type="evidence" value="ECO:0007669"/>
    <property type="project" value="UniProtKB-KW"/>
</dbReference>
<feature type="compositionally biased region" description="Gly residues" evidence="2">
    <location>
        <begin position="40"/>
        <end position="51"/>
    </location>
</feature>
<feature type="region of interest" description="Disordered" evidence="2">
    <location>
        <begin position="803"/>
        <end position="829"/>
    </location>
</feature>
<dbReference type="Proteomes" id="UP001341281">
    <property type="component" value="Chromosome 03"/>
</dbReference>
<dbReference type="InterPro" id="IPR004330">
    <property type="entry name" value="FAR1_DNA_bnd_dom"/>
</dbReference>
<dbReference type="PANTHER" id="PTHR31669:SF307">
    <property type="entry name" value="PROTEIN FAR1-RELATED SEQUENCE"/>
    <property type="match status" value="1"/>
</dbReference>
<feature type="compositionally biased region" description="Gly residues" evidence="2">
    <location>
        <begin position="14"/>
        <end position="30"/>
    </location>
</feature>
<name>A0AAQ3SWF9_PASNO</name>